<dbReference type="EMBL" id="BAABGA010000035">
    <property type="protein sequence ID" value="GAA4455371.1"/>
    <property type="molecule type" value="Genomic_DNA"/>
</dbReference>
<reference evidence="3" key="1">
    <citation type="journal article" date="2019" name="Int. J. Syst. Evol. Microbiol.">
        <title>The Global Catalogue of Microorganisms (GCM) 10K type strain sequencing project: providing services to taxonomists for standard genome sequencing and annotation.</title>
        <authorList>
            <consortium name="The Broad Institute Genomics Platform"/>
            <consortium name="The Broad Institute Genome Sequencing Center for Infectious Disease"/>
            <person name="Wu L."/>
            <person name="Ma J."/>
        </authorList>
    </citation>
    <scope>NUCLEOTIDE SEQUENCE [LARGE SCALE GENOMIC DNA]</scope>
    <source>
        <strain evidence="3">JCM 17759</strain>
    </source>
</reference>
<organism evidence="2 3">
    <name type="scientific">Novipirellula rosea</name>
    <dbReference type="NCBI Taxonomy" id="1031540"/>
    <lineage>
        <taxon>Bacteria</taxon>
        <taxon>Pseudomonadati</taxon>
        <taxon>Planctomycetota</taxon>
        <taxon>Planctomycetia</taxon>
        <taxon>Pirellulales</taxon>
        <taxon>Pirellulaceae</taxon>
        <taxon>Novipirellula</taxon>
    </lineage>
</organism>
<accession>A0ABP8MV75</accession>
<dbReference type="RefSeq" id="WP_345323151.1">
    <property type="nucleotide sequence ID" value="NZ_BAABGA010000035.1"/>
</dbReference>
<comment type="caution">
    <text evidence="2">The sequence shown here is derived from an EMBL/GenBank/DDBJ whole genome shotgun (WGS) entry which is preliminary data.</text>
</comment>
<sequence>MTTIVYNGVELRDCETLAFDQVVEYDESKTDVLYSRFRIRVASTLVALRERTTSEIADGTNRQFGIETVQGQTVVQRAHDIHARLSESRKDFWMLVDNCVTDEKKPVGAGASVLDQPLLIATGKAWDEEIVTDTIGNVGGYTEHKRIERTELFMVPHPFSENSDTNAYGPGDGLISKSNVLDCDNGPKPLSVKVNKIIGGRSLRVEFEIEVCRPICNPSFADSEPIVFGGEITSSGNQVLSNRWSIEESKDDNWITTRSLQGTLRVAHSSVWPHAMRWLCMPALMKGYKRIRQSYVDDATNLVLKYRIDDQQAHAAPPYPAIKWSGHHAETATGSGGVLQGGEFAIRLTGPPGVDKQQLIAAAGKVAVNRIRGLGRRYADGGDKAYDLTLRNASIVDVLHEPTIEMRVQVSYVSSKFKFLALRVKEMGRPLNTLDGHEYGYDPELDPYLIAGYNPRVWPVPLAYDSETPAGLFNCYLQHPCSVWHDMPGGLAPADEIDTPERKEKKESGQPDNPYPADQYTEQEVPEDDTYLSEDTEIYDYPYTFIELQNRYRINNGWAQIPIANTDPNATKTAELIKLHGRTAARVLTMTATRDGKPPMLPSMNEDQVDQNGCREVLDRIDIVAKAPQLMADGTGRRFEMMSEYVYLMERAPRPNEKLRGASSPLDLFSPDSNSLDLSEIVDTGGHLVWENGVTTTYPLPSS</sequence>
<evidence type="ECO:0000313" key="2">
    <source>
        <dbReference type="EMBL" id="GAA4455371.1"/>
    </source>
</evidence>
<evidence type="ECO:0000256" key="1">
    <source>
        <dbReference type="SAM" id="MobiDB-lite"/>
    </source>
</evidence>
<gene>
    <name evidence="2" type="ORF">GCM10023156_29260</name>
</gene>
<keyword evidence="3" id="KW-1185">Reference proteome</keyword>
<feature type="compositionally biased region" description="Acidic residues" evidence="1">
    <location>
        <begin position="524"/>
        <end position="533"/>
    </location>
</feature>
<protein>
    <submittedName>
        <fullName evidence="2">Uncharacterized protein</fullName>
    </submittedName>
</protein>
<evidence type="ECO:0000313" key="3">
    <source>
        <dbReference type="Proteomes" id="UP001500840"/>
    </source>
</evidence>
<feature type="region of interest" description="Disordered" evidence="1">
    <location>
        <begin position="492"/>
        <end position="533"/>
    </location>
</feature>
<feature type="compositionally biased region" description="Basic and acidic residues" evidence="1">
    <location>
        <begin position="499"/>
        <end position="509"/>
    </location>
</feature>
<dbReference type="Proteomes" id="UP001500840">
    <property type="component" value="Unassembled WGS sequence"/>
</dbReference>
<name>A0ABP8MV75_9BACT</name>
<proteinExistence type="predicted"/>